<feature type="transmembrane region" description="Helical" evidence="1">
    <location>
        <begin position="6"/>
        <end position="30"/>
    </location>
</feature>
<keyword evidence="1" id="KW-1133">Transmembrane helix</keyword>
<evidence type="ECO:0000256" key="1">
    <source>
        <dbReference type="SAM" id="Phobius"/>
    </source>
</evidence>
<reference evidence="2" key="1">
    <citation type="journal article" date="2021" name="Proc. Natl. Acad. Sci. U.S.A.">
        <title>A Catalog of Tens of Thousands of Viruses from Human Metagenomes Reveals Hidden Associations with Chronic Diseases.</title>
        <authorList>
            <person name="Tisza M.J."/>
            <person name="Buck C.B."/>
        </authorList>
    </citation>
    <scope>NUCLEOTIDE SEQUENCE</scope>
    <source>
        <strain evidence="2">CtHhH6</strain>
    </source>
</reference>
<organism evidence="2">
    <name type="scientific">Siphoviridae sp. ctHhH6</name>
    <dbReference type="NCBI Taxonomy" id="2825422"/>
    <lineage>
        <taxon>Viruses</taxon>
        <taxon>Duplodnaviria</taxon>
        <taxon>Heunggongvirae</taxon>
        <taxon>Uroviricota</taxon>
        <taxon>Caudoviricetes</taxon>
    </lineage>
</organism>
<name>A0A8S5QEG6_9CAUD</name>
<proteinExistence type="predicted"/>
<keyword evidence="1" id="KW-0812">Transmembrane</keyword>
<dbReference type="EMBL" id="BK015633">
    <property type="protein sequence ID" value="DAE16924.1"/>
    <property type="molecule type" value="Genomic_DNA"/>
</dbReference>
<evidence type="ECO:0000313" key="2">
    <source>
        <dbReference type="EMBL" id="DAE16924.1"/>
    </source>
</evidence>
<keyword evidence="1" id="KW-0472">Membrane</keyword>
<accession>A0A8S5QEG6</accession>
<protein>
    <submittedName>
        <fullName evidence="2">Uncharacterized protein</fullName>
    </submittedName>
</protein>
<sequence>MTTTDIIEIIGIIASTTVSIVAIVISVMTLKQNSKMIEESTRPYVVVCGKTANYQDPMFYLIIKNYGSSGAIITKFICDHDLAEFSYRKEITPFKNICGTFIAPGQSFITNLKVPELFREEIPLRFQIEYKTKHRTYCENIDIVLKPFTELIQARAATKDEELKIISYTLQDLVEKHL</sequence>